<dbReference type="AlphaFoldDB" id="A0A7W1T888"/>
<dbReference type="Proteomes" id="UP000548787">
    <property type="component" value="Unassembled WGS sequence"/>
</dbReference>
<keyword evidence="2" id="KW-1185">Reference proteome</keyword>
<gene>
    <name evidence="1" type="ORF">HPK16_12810</name>
</gene>
<organism evidence="1 2">
    <name type="scientific">Listeria rustica</name>
    <dbReference type="NCBI Taxonomy" id="2713503"/>
    <lineage>
        <taxon>Bacteria</taxon>
        <taxon>Bacillati</taxon>
        <taxon>Bacillota</taxon>
        <taxon>Bacilli</taxon>
        <taxon>Bacillales</taxon>
        <taxon>Listeriaceae</taxon>
        <taxon>Listeria</taxon>
    </lineage>
</organism>
<evidence type="ECO:0000313" key="2">
    <source>
        <dbReference type="Proteomes" id="UP000548787"/>
    </source>
</evidence>
<comment type="caution">
    <text evidence="1">The sequence shown here is derived from an EMBL/GenBank/DDBJ whole genome shotgun (WGS) entry which is preliminary data.</text>
</comment>
<proteinExistence type="predicted"/>
<reference evidence="1 2" key="1">
    <citation type="submission" date="2020-05" db="EMBL/GenBank/DDBJ databases">
        <authorList>
            <person name="Carlin C.R."/>
        </authorList>
    </citation>
    <scope>NUCLEOTIDE SEQUENCE [LARGE SCALE GENOMIC DNA]</scope>
    <source>
        <strain evidence="1 2">FSL W9-0585</strain>
    </source>
</reference>
<protein>
    <submittedName>
        <fullName evidence="1">Uncharacterized protein</fullName>
    </submittedName>
</protein>
<accession>A0A7W1T888</accession>
<reference evidence="1 2" key="2">
    <citation type="submission" date="2020-08" db="EMBL/GenBank/DDBJ databases">
        <title>Listeria ohnekaius sp. nov. and Listeria portnoyii sp. nov. isolated from non-agricultural and natural environments.</title>
        <authorList>
            <person name="Weller D."/>
            <person name="Belias A.M."/>
            <person name="Liao J."/>
            <person name="Guo S."/>
            <person name="Orsi R.H."/>
            <person name="Wiedmann M."/>
        </authorList>
    </citation>
    <scope>NUCLEOTIDE SEQUENCE [LARGE SCALE GENOMIC DNA]</scope>
    <source>
        <strain evidence="1 2">FSL W9-0585</strain>
    </source>
</reference>
<sequence>MTKRKKKSFLGLLFLFALLIGVSIFSTDTKAASVSLLKNSTLTSTYDNSELNLILTGETPLEISLLQSQYVAFKVDDQLKPLLANPQVASSFKIYYNVPTLLGNKFGTLTNLSVDANTGVVSARLPLNLLTIAAGRTATYQLSGDITIPAGSYGFKAVTADGLINLPLLGASGAVSTLDVVGPHLDYFFAEYSTIGGDRGTYLDILGGVLGSVIDVSVPSIGFHEQATLEAHPNGPFAEFLFHTYLSEGTPIVIIVTEPNGTVYTEHIIFTN</sequence>
<name>A0A7W1T888_9LIST</name>
<dbReference type="EMBL" id="JABJVM010000015">
    <property type="protein sequence ID" value="MBA3927224.1"/>
    <property type="molecule type" value="Genomic_DNA"/>
</dbReference>
<dbReference type="RefSeq" id="WP_181677333.1">
    <property type="nucleotide sequence ID" value="NZ_JABJVM010000015.1"/>
</dbReference>
<evidence type="ECO:0000313" key="1">
    <source>
        <dbReference type="EMBL" id="MBA3927224.1"/>
    </source>
</evidence>